<keyword evidence="3" id="KW-1185">Reference proteome</keyword>
<protein>
    <submittedName>
        <fullName evidence="2">Uncharacterized protein</fullName>
    </submittedName>
</protein>
<dbReference type="Proteomes" id="UP000219612">
    <property type="component" value="Unassembled WGS sequence"/>
</dbReference>
<dbReference type="EMBL" id="OBDY01000015">
    <property type="protein sequence ID" value="SNY54869.1"/>
    <property type="molecule type" value="Genomic_DNA"/>
</dbReference>
<dbReference type="PROSITE" id="PS51257">
    <property type="entry name" value="PROKAR_LIPOPROTEIN"/>
    <property type="match status" value="1"/>
</dbReference>
<evidence type="ECO:0000256" key="1">
    <source>
        <dbReference type="SAM" id="SignalP"/>
    </source>
</evidence>
<dbReference type="AlphaFoldDB" id="A0A285J3H5"/>
<dbReference type="OrthoDB" id="3298077at2"/>
<evidence type="ECO:0000313" key="2">
    <source>
        <dbReference type="EMBL" id="SNY54869.1"/>
    </source>
</evidence>
<proteinExistence type="predicted"/>
<name>A0A285J3H5_9ACTN</name>
<dbReference type="RefSeq" id="WP_097323656.1">
    <property type="nucleotide sequence ID" value="NZ_OBDY01000015.1"/>
</dbReference>
<feature type="signal peptide" evidence="1">
    <location>
        <begin position="1"/>
        <end position="25"/>
    </location>
</feature>
<keyword evidence="1" id="KW-0732">Signal</keyword>
<sequence length="153" mass="15680">MRGVLGLTAVLLTAAAAATGCGTMAGSTTPGAASAPPSVPVELKSTCDALGQVYGERMAPFAESLTTLVGRRTPDAQKRAQDSLAAFATAVDDATRASGDAALRADGKKTAEKLRAKSGDPKFFAAIKTEKDVTTTLGPTLKEWLTPVTRHCS</sequence>
<feature type="chain" id="PRO_5039375363" evidence="1">
    <location>
        <begin position="26"/>
        <end position="153"/>
    </location>
</feature>
<reference evidence="2 3" key="1">
    <citation type="submission" date="2017-09" db="EMBL/GenBank/DDBJ databases">
        <authorList>
            <person name="Ehlers B."/>
            <person name="Leendertz F.H."/>
        </authorList>
    </citation>
    <scope>NUCLEOTIDE SEQUENCE [LARGE SCALE GENOMIC DNA]</scope>
    <source>
        <strain evidence="2 3">CGMCC 4.6857</strain>
    </source>
</reference>
<gene>
    <name evidence="2" type="ORF">SAMN05421748_115178</name>
</gene>
<evidence type="ECO:0000313" key="3">
    <source>
        <dbReference type="Proteomes" id="UP000219612"/>
    </source>
</evidence>
<accession>A0A285J3H5</accession>
<organism evidence="2 3">
    <name type="scientific">Paractinoplanes atraurantiacus</name>
    <dbReference type="NCBI Taxonomy" id="1036182"/>
    <lineage>
        <taxon>Bacteria</taxon>
        <taxon>Bacillati</taxon>
        <taxon>Actinomycetota</taxon>
        <taxon>Actinomycetes</taxon>
        <taxon>Micromonosporales</taxon>
        <taxon>Micromonosporaceae</taxon>
        <taxon>Paractinoplanes</taxon>
    </lineage>
</organism>